<organism evidence="1 2">
    <name type="scientific">Ancylobacter vacuolatus</name>
    <dbReference type="NCBI Taxonomy" id="223389"/>
    <lineage>
        <taxon>Bacteria</taxon>
        <taxon>Pseudomonadati</taxon>
        <taxon>Pseudomonadota</taxon>
        <taxon>Alphaproteobacteria</taxon>
        <taxon>Hyphomicrobiales</taxon>
        <taxon>Xanthobacteraceae</taxon>
        <taxon>Ancylobacter</taxon>
    </lineage>
</organism>
<evidence type="ECO:0000313" key="1">
    <source>
        <dbReference type="EMBL" id="MDQ0347755.1"/>
    </source>
</evidence>
<name>A0ABU0DHN6_9HYPH</name>
<dbReference type="SUPFAM" id="SSF53756">
    <property type="entry name" value="UDP-Glycosyltransferase/glycogen phosphorylase"/>
    <property type="match status" value="1"/>
</dbReference>
<sequence>MKILIATNHLALYGGSEIVCLEMAEYFKSRGHRLTVFASVAAAPMADIFGSRVGVRLVTDPFEIAPFPL</sequence>
<comment type="caution">
    <text evidence="1">The sequence shown here is derived from an EMBL/GenBank/DDBJ whole genome shotgun (WGS) entry which is preliminary data.</text>
</comment>
<evidence type="ECO:0000313" key="2">
    <source>
        <dbReference type="Proteomes" id="UP001238467"/>
    </source>
</evidence>
<accession>A0ABU0DHN6</accession>
<dbReference type="RefSeq" id="WP_307060350.1">
    <property type="nucleotide sequence ID" value="NZ_JAUSUH010000004.1"/>
</dbReference>
<gene>
    <name evidence="1" type="ORF">J2S76_002182</name>
</gene>
<dbReference type="Gene3D" id="3.40.50.2000">
    <property type="entry name" value="Glycogen Phosphorylase B"/>
    <property type="match status" value="1"/>
</dbReference>
<proteinExistence type="predicted"/>
<dbReference type="Proteomes" id="UP001238467">
    <property type="component" value="Unassembled WGS sequence"/>
</dbReference>
<dbReference type="EMBL" id="JAUSUH010000004">
    <property type="protein sequence ID" value="MDQ0347755.1"/>
    <property type="molecule type" value="Genomic_DNA"/>
</dbReference>
<reference evidence="1 2" key="1">
    <citation type="submission" date="2023-07" db="EMBL/GenBank/DDBJ databases">
        <title>Genomic Encyclopedia of Type Strains, Phase IV (KMG-IV): sequencing the most valuable type-strain genomes for metagenomic binning, comparative biology and taxonomic classification.</title>
        <authorList>
            <person name="Goeker M."/>
        </authorList>
    </citation>
    <scope>NUCLEOTIDE SEQUENCE [LARGE SCALE GENOMIC DNA]</scope>
    <source>
        <strain evidence="1 2">DSM 1277</strain>
    </source>
</reference>
<keyword evidence="2" id="KW-1185">Reference proteome</keyword>
<protein>
    <submittedName>
        <fullName evidence="1">Uncharacterized protein</fullName>
    </submittedName>
</protein>